<sequence length="321" mass="37626">MFYKKDTREIIENSADLLLLTINLKDDKAVLDAREAFYKELFYNDSKLSAHDALKQMIGEINFLGDLKYQENLTPLKTYLLLNRSLEAIKYRADLRRHFFYFFCFINNFNCSVNFSDKELIVKLLSFFQDMRKIADERAAANEPIADFLKKRNLGDEIHKTINTNVYLRDGNKNIFVCELTINLGLAHVFNDFPTISTDFKFSSSELIEEISEINKKRHPIIEDVIIKDGTPTNEIFTEPTNSKEYFEWLLNKTGFIGEQCFPLRIPNASIGSYQSEYRKFCIEFWEANKNDYDKISFSHITANDTDDYQGETAWINKRSR</sequence>
<gene>
    <name evidence="1" type="ORF">GPS25_08485</name>
</gene>
<reference evidence="1" key="1">
    <citation type="submission" date="2019-12" db="EMBL/GenBank/DDBJ databases">
        <authorList>
            <consortium name="PulseNet: The National Subtyping Network for Foodborne Disease Surveillance"/>
            <person name="Tarr C.L."/>
            <person name="Trees E."/>
            <person name="Katz L.S."/>
            <person name="Carleton-Romer H.A."/>
            <person name="Stroika S."/>
            <person name="Kucerova Z."/>
            <person name="Roache K.F."/>
            <person name="Sabol A.L."/>
            <person name="Besser J."/>
            <person name="Gerner-Smidt P."/>
        </authorList>
    </citation>
    <scope>NUCLEOTIDE SEQUENCE</scope>
    <source>
        <strain evidence="1">PNUSAC014016</strain>
    </source>
</reference>
<name>A0A6F9JB27_CAMFE</name>
<evidence type="ECO:0000313" key="1">
    <source>
        <dbReference type="EMBL" id="EDO9682713.1"/>
    </source>
</evidence>
<dbReference type="EMBL" id="AANITE010000012">
    <property type="protein sequence ID" value="EDO9682713.1"/>
    <property type="molecule type" value="Genomic_DNA"/>
</dbReference>
<dbReference type="AlphaFoldDB" id="A0A6F9JB27"/>
<comment type="caution">
    <text evidence="1">The sequence shown here is derived from an EMBL/GenBank/DDBJ whole genome shotgun (WGS) entry which is preliminary data.</text>
</comment>
<proteinExistence type="predicted"/>
<organism evidence="1">
    <name type="scientific">Campylobacter fetus</name>
    <dbReference type="NCBI Taxonomy" id="196"/>
    <lineage>
        <taxon>Bacteria</taxon>
        <taxon>Pseudomonadati</taxon>
        <taxon>Campylobacterota</taxon>
        <taxon>Epsilonproteobacteria</taxon>
        <taxon>Campylobacterales</taxon>
        <taxon>Campylobacteraceae</taxon>
        <taxon>Campylobacter</taxon>
    </lineage>
</organism>
<accession>A0A6F9JB27</accession>
<protein>
    <submittedName>
        <fullName evidence="1">Uncharacterized protein</fullName>
    </submittedName>
</protein>